<dbReference type="Gene3D" id="3.30.420.10">
    <property type="entry name" value="Ribonuclease H-like superfamily/Ribonuclease H"/>
    <property type="match status" value="1"/>
</dbReference>
<evidence type="ECO:0000256" key="1">
    <source>
        <dbReference type="ARBA" id="ARBA00008201"/>
    </source>
</evidence>
<dbReference type="InterPro" id="IPR003100">
    <property type="entry name" value="PAZ_dom"/>
</dbReference>
<dbReference type="InterPro" id="IPR036085">
    <property type="entry name" value="PAZ_dom_sf"/>
</dbReference>
<reference evidence="5" key="2">
    <citation type="submission" date="2013-04" db="UniProtKB">
        <authorList>
            <consortium name="EnsemblPlants"/>
        </authorList>
    </citation>
    <scope>IDENTIFICATION</scope>
</reference>
<dbReference type="PROSITE" id="PS50821">
    <property type="entry name" value="PAZ"/>
    <property type="match status" value="1"/>
</dbReference>
<keyword evidence="2" id="KW-0943">RNA-mediated gene silencing</keyword>
<evidence type="ECO:0000313" key="5">
    <source>
        <dbReference type="EnsemblPlants" id="OB07G19970.1"/>
    </source>
</evidence>
<dbReference type="InterPro" id="IPR045246">
    <property type="entry name" value="Piwi_ago-like"/>
</dbReference>
<dbReference type="CDD" id="cd02846">
    <property type="entry name" value="PAZ_argonaute_like"/>
    <property type="match status" value="1"/>
</dbReference>
<dbReference type="HOGENOM" id="CLU_004544_6_2_1"/>
<dbReference type="CDD" id="cd04657">
    <property type="entry name" value="Piwi_ago-like"/>
    <property type="match status" value="1"/>
</dbReference>
<dbReference type="EnsemblPlants" id="OB07G19970.1">
    <property type="protein sequence ID" value="OB07G19970.1"/>
    <property type="gene ID" value="OB07G19970"/>
</dbReference>
<dbReference type="Pfam" id="PF16488">
    <property type="entry name" value="ArgoL2"/>
    <property type="match status" value="1"/>
</dbReference>
<dbReference type="Gene3D" id="3.40.50.2300">
    <property type="match status" value="1"/>
</dbReference>
<evidence type="ECO:0000256" key="2">
    <source>
        <dbReference type="ARBA" id="ARBA00023158"/>
    </source>
</evidence>
<dbReference type="AlphaFoldDB" id="J3MKR5"/>
<dbReference type="PANTHER" id="PTHR22891">
    <property type="entry name" value="EUKARYOTIC TRANSLATION INITIATION FACTOR 2C"/>
    <property type="match status" value="1"/>
</dbReference>
<dbReference type="Pfam" id="PF16487">
    <property type="entry name" value="ArgoMid"/>
    <property type="match status" value="1"/>
</dbReference>
<evidence type="ECO:0008006" key="7">
    <source>
        <dbReference type="Google" id="ProtNLM"/>
    </source>
</evidence>
<dbReference type="Pfam" id="PF02170">
    <property type="entry name" value="PAZ"/>
    <property type="match status" value="1"/>
</dbReference>
<evidence type="ECO:0000313" key="6">
    <source>
        <dbReference type="Proteomes" id="UP000006038"/>
    </source>
</evidence>
<dbReference type="SMART" id="SM00949">
    <property type="entry name" value="PAZ"/>
    <property type="match status" value="1"/>
</dbReference>
<organism evidence="5">
    <name type="scientific">Oryza brachyantha</name>
    <name type="common">malo sina</name>
    <dbReference type="NCBI Taxonomy" id="4533"/>
    <lineage>
        <taxon>Eukaryota</taxon>
        <taxon>Viridiplantae</taxon>
        <taxon>Streptophyta</taxon>
        <taxon>Embryophyta</taxon>
        <taxon>Tracheophyta</taxon>
        <taxon>Spermatophyta</taxon>
        <taxon>Magnoliopsida</taxon>
        <taxon>Liliopsida</taxon>
        <taxon>Poales</taxon>
        <taxon>Poaceae</taxon>
        <taxon>BOP clade</taxon>
        <taxon>Oryzoideae</taxon>
        <taxon>Oryzeae</taxon>
        <taxon>Oryzinae</taxon>
        <taxon>Oryza</taxon>
    </lineage>
</organism>
<dbReference type="InterPro" id="IPR036397">
    <property type="entry name" value="RNaseH_sf"/>
</dbReference>
<accession>J3MKR5</accession>
<feature type="domain" description="Piwi" evidence="4">
    <location>
        <begin position="260"/>
        <end position="561"/>
    </location>
</feature>
<feature type="domain" description="PAZ" evidence="3">
    <location>
        <begin position="1"/>
        <end position="86"/>
    </location>
</feature>
<reference evidence="5" key="1">
    <citation type="journal article" date="2013" name="Nat. Commun.">
        <title>Whole-genome sequencing of Oryza brachyantha reveals mechanisms underlying Oryza genome evolution.</title>
        <authorList>
            <person name="Chen J."/>
            <person name="Huang Q."/>
            <person name="Gao D."/>
            <person name="Wang J."/>
            <person name="Lang Y."/>
            <person name="Liu T."/>
            <person name="Li B."/>
            <person name="Bai Z."/>
            <person name="Luis Goicoechea J."/>
            <person name="Liang C."/>
            <person name="Chen C."/>
            <person name="Zhang W."/>
            <person name="Sun S."/>
            <person name="Liao Y."/>
            <person name="Zhang X."/>
            <person name="Yang L."/>
            <person name="Song C."/>
            <person name="Wang M."/>
            <person name="Shi J."/>
            <person name="Liu G."/>
            <person name="Liu J."/>
            <person name="Zhou H."/>
            <person name="Zhou W."/>
            <person name="Yu Q."/>
            <person name="An N."/>
            <person name="Chen Y."/>
            <person name="Cai Q."/>
            <person name="Wang B."/>
            <person name="Liu B."/>
            <person name="Min J."/>
            <person name="Huang Y."/>
            <person name="Wu H."/>
            <person name="Li Z."/>
            <person name="Zhang Y."/>
            <person name="Yin Y."/>
            <person name="Song W."/>
            <person name="Jiang J."/>
            <person name="Jackson S.A."/>
            <person name="Wing R.A."/>
            <person name="Wang J."/>
            <person name="Chen M."/>
        </authorList>
    </citation>
    <scope>NUCLEOTIDE SEQUENCE [LARGE SCALE GENOMIC DNA]</scope>
    <source>
        <strain evidence="5">cv. IRGC 101232</strain>
    </source>
</reference>
<dbReference type="GO" id="GO:0031047">
    <property type="term" value="P:regulatory ncRNA-mediated gene silencing"/>
    <property type="evidence" value="ECO:0007669"/>
    <property type="project" value="UniProtKB-KW"/>
</dbReference>
<dbReference type="GO" id="GO:0003723">
    <property type="term" value="F:RNA binding"/>
    <property type="evidence" value="ECO:0007669"/>
    <property type="project" value="InterPro"/>
</dbReference>
<dbReference type="SMART" id="SM00950">
    <property type="entry name" value="Piwi"/>
    <property type="match status" value="1"/>
</dbReference>
<dbReference type="InterPro" id="IPR003165">
    <property type="entry name" value="Piwi"/>
</dbReference>
<dbReference type="Proteomes" id="UP000006038">
    <property type="component" value="Chromosome 7"/>
</dbReference>
<sequence length="590" mass="66529">MRTLKGVRIEVTHRGKIRKTYRVSSLTTLSASQLTFKSSTGDDTTVKKYFKEKYGLELSYGHLPCLQVGTDQKPNYLPMEVCKIIPGQRYQKKLNQRQVTQLIASIDKFAHEREMSIRQAVENNQYSSTERAKEFGIEVDSYPTTVNARLLKAPMLKYKNEVGAEVDCEPNNGQWNMSDKKVFNGASVETWACISFCNGSMDPVITNFCNALIQTSLRTGLNFNNSIPQIFHANPDRVQNDLPERYKDACNKLKGQKIDLLLVILPDKDAKLYGDVKRICETEIGVISQCCRKDQLSKTLPPYCANIAIKINAKAGGTNSVFSNKDASLPVVSKKATIIFGADVTHPGPLDDSSPSIASVVASVDWPNVTRYNSVVRTQGNREEIIGDLEGIVKELLNACKSDSNKPEQLIFYRDGVSEGQFNQVLEKEVPDIVKAWKSVYGLEPRITFIVVRKRHHTRLFPPYYTERVNVNVPPGTVVDRKICHPREFDFFLCSHAGIKGTCRPSHYHVLRDDNKFTADDLQSVTNNLCYIYTSCTRSVSIPPPVYYAHKLAFRARFYLTEVPGAAPEDASRWTLAEIKEEVKNSMFFC</sequence>
<dbReference type="InterPro" id="IPR032473">
    <property type="entry name" value="Argonaute_Mid_dom"/>
</dbReference>
<dbReference type="PROSITE" id="PS50822">
    <property type="entry name" value="PIWI"/>
    <property type="match status" value="1"/>
</dbReference>
<name>J3MKR5_ORYBR</name>
<evidence type="ECO:0000259" key="3">
    <source>
        <dbReference type="PROSITE" id="PS50821"/>
    </source>
</evidence>
<dbReference type="eggNOG" id="KOG1041">
    <property type="taxonomic scope" value="Eukaryota"/>
</dbReference>
<protein>
    <recommendedName>
        <fullName evidence="7">Piwi domain-containing protein</fullName>
    </recommendedName>
</protein>
<comment type="similarity">
    <text evidence="1">Belongs to the argonaute family. Ago subfamily.</text>
</comment>
<dbReference type="InterPro" id="IPR032472">
    <property type="entry name" value="ArgoL2"/>
</dbReference>
<dbReference type="InterPro" id="IPR012337">
    <property type="entry name" value="RNaseH-like_sf"/>
</dbReference>
<proteinExistence type="inferred from homology"/>
<dbReference type="SUPFAM" id="SSF101690">
    <property type="entry name" value="PAZ domain"/>
    <property type="match status" value="1"/>
</dbReference>
<dbReference type="STRING" id="4533.J3MKR5"/>
<dbReference type="OMA" id="QCIKENT"/>
<evidence type="ECO:0000259" key="4">
    <source>
        <dbReference type="PROSITE" id="PS50822"/>
    </source>
</evidence>
<dbReference type="Gramene" id="OB07G19970.1">
    <property type="protein sequence ID" value="OB07G19970.1"/>
    <property type="gene ID" value="OB07G19970"/>
</dbReference>
<dbReference type="FunFam" id="3.40.50.2300:FF:000110">
    <property type="entry name" value="Argonaute 10"/>
    <property type="match status" value="1"/>
</dbReference>
<keyword evidence="6" id="KW-1185">Reference proteome</keyword>
<dbReference type="SUPFAM" id="SSF53098">
    <property type="entry name" value="Ribonuclease H-like"/>
    <property type="match status" value="1"/>
</dbReference>
<dbReference type="Gene3D" id="2.170.260.10">
    <property type="entry name" value="paz domain"/>
    <property type="match status" value="1"/>
</dbReference>
<dbReference type="Pfam" id="PF02171">
    <property type="entry name" value="Piwi"/>
    <property type="match status" value="1"/>
</dbReference>